<sequence length="429" mass="47478">MLDILKAIAREGIKFVEKHDFVRIFTHYDPDGITAGAIIATALIRLGKDFQVRFLKGLNEEVEYDKDDLVILSDMGSGYPDVVSKIEADTIVVDHHIPTGRIEKDNLVHINPHLAGLDGTYELSASGTAYVFANVLGDNRDLAGIALVGAIGDKQKMKGGNAEILREGIESGYIEVKSGLSLHSMKVREALMLSLEPFLDFYGKEDELEDFLRKVRIDGDKDFEELSDEEMYRLSNAVALRLLKMNAYTGVFNDIMRGRIILKSELIRNAVTMCDVINACGRVTACSLGFALCLRDSKYLNKAFEIWRNYTTELLERINAVRDDVREGFCIRYVIMSDGNAASPIATIFSRYFYPDKPFIAVSVKGERAKVSARGNDSLKVNLAEVMQKAGEKVGGRGGGHRVAAGAIIPADKVEEFISEVDRLCCSQG</sequence>
<gene>
    <name evidence="3" type="ordered locus">Arcpr_1137</name>
</gene>
<organism evidence="3 4">
    <name type="scientific">Archaeoglobus profundus (strain DSM 5631 / JCM 9629 / NBRC 100127 / Av18)</name>
    <dbReference type="NCBI Taxonomy" id="572546"/>
    <lineage>
        <taxon>Archaea</taxon>
        <taxon>Methanobacteriati</taxon>
        <taxon>Methanobacteriota</taxon>
        <taxon>Archaeoglobi</taxon>
        <taxon>Archaeoglobales</taxon>
        <taxon>Archaeoglobaceae</taxon>
        <taxon>Archaeoglobus</taxon>
    </lineage>
</organism>
<dbReference type="GeneID" id="8739817"/>
<proteinExistence type="predicted"/>
<dbReference type="Pfam" id="PF01368">
    <property type="entry name" value="DHH"/>
    <property type="match status" value="1"/>
</dbReference>
<dbReference type="InterPro" id="IPR001667">
    <property type="entry name" value="DDH_dom"/>
</dbReference>
<dbReference type="STRING" id="572546.Arcpr_1137"/>
<dbReference type="InterPro" id="IPR003156">
    <property type="entry name" value="DHHA1_dom"/>
</dbReference>
<dbReference type="AlphaFoldDB" id="D2RDK0"/>
<dbReference type="RefSeq" id="WP_012940530.1">
    <property type="nucleotide sequence ID" value="NC_013741.1"/>
</dbReference>
<dbReference type="OrthoDB" id="36101at2157"/>
<protein>
    <submittedName>
        <fullName evidence="3">Phosphoesterase RecJ domain protein</fullName>
    </submittedName>
</protein>
<feature type="domain" description="DHHA1" evidence="2">
    <location>
        <begin position="356"/>
        <end position="424"/>
    </location>
</feature>
<dbReference type="eggNOG" id="arCOG00427">
    <property type="taxonomic scope" value="Archaea"/>
</dbReference>
<dbReference type="PANTHER" id="PTHR30255">
    <property type="entry name" value="SINGLE-STRANDED-DNA-SPECIFIC EXONUCLEASE RECJ"/>
    <property type="match status" value="1"/>
</dbReference>
<dbReference type="SUPFAM" id="SSF64182">
    <property type="entry name" value="DHH phosphoesterases"/>
    <property type="match status" value="1"/>
</dbReference>
<feature type="domain" description="DDH" evidence="1">
    <location>
        <begin position="22"/>
        <end position="134"/>
    </location>
</feature>
<dbReference type="KEGG" id="apo:Arcpr_1137"/>
<dbReference type="EMBL" id="CP001857">
    <property type="protein sequence ID" value="ADB58194.1"/>
    <property type="molecule type" value="Genomic_DNA"/>
</dbReference>
<dbReference type="InterPro" id="IPR051673">
    <property type="entry name" value="SSDNA_exonuclease_RecJ"/>
</dbReference>
<dbReference type="Proteomes" id="UP000001901">
    <property type="component" value="Chromosome"/>
</dbReference>
<dbReference type="Gene3D" id="3.90.1640.30">
    <property type="match status" value="1"/>
</dbReference>
<evidence type="ECO:0000313" key="4">
    <source>
        <dbReference type="Proteomes" id="UP000001901"/>
    </source>
</evidence>
<dbReference type="GO" id="GO:0003676">
    <property type="term" value="F:nucleic acid binding"/>
    <property type="evidence" value="ECO:0007669"/>
    <property type="project" value="InterPro"/>
</dbReference>
<accession>D2RDK0</accession>
<dbReference type="HOGENOM" id="CLU_042622_0_0_2"/>
<reference evidence="3 4" key="1">
    <citation type="journal article" date="2010" name="Stand. Genomic Sci.">
        <title>Complete genome sequence of Archaeoglobus profundus type strain (AV18).</title>
        <authorList>
            <person name="von Jan M."/>
            <person name="Lapidus A."/>
            <person name="Del Rio T.G."/>
            <person name="Copeland A."/>
            <person name="Tice H."/>
            <person name="Cheng J.F."/>
            <person name="Lucas S."/>
            <person name="Chen F."/>
            <person name="Nolan M."/>
            <person name="Goodwin L."/>
            <person name="Han C."/>
            <person name="Pitluck S."/>
            <person name="Liolios K."/>
            <person name="Ivanova N."/>
            <person name="Mavromatis K."/>
            <person name="Ovchinnikova G."/>
            <person name="Chertkov O."/>
            <person name="Pati A."/>
            <person name="Chen A."/>
            <person name="Palaniappan K."/>
            <person name="Land M."/>
            <person name="Hauser L."/>
            <person name="Chang Y.J."/>
            <person name="Jeffries C.D."/>
            <person name="Saunders E."/>
            <person name="Brettin T."/>
            <person name="Detter J.C."/>
            <person name="Chain P."/>
            <person name="Eichinger K."/>
            <person name="Huber H."/>
            <person name="Spring S."/>
            <person name="Rohde M."/>
            <person name="Goker M."/>
            <person name="Wirth R."/>
            <person name="Woyke T."/>
            <person name="Bristow J."/>
            <person name="Eisen J.A."/>
            <person name="Markowitz V."/>
            <person name="Hugenholtz P."/>
            <person name="Kyrpides N.C."/>
            <person name="Klenk H.P."/>
        </authorList>
    </citation>
    <scope>NUCLEOTIDE SEQUENCE [LARGE SCALE GENOMIC DNA]</scope>
    <source>
        <strain evidence="4">DSM 5631 / JCM 9629 / NBRC 100127 / Av18</strain>
    </source>
</reference>
<dbReference type="Pfam" id="PF02272">
    <property type="entry name" value="DHHA1"/>
    <property type="match status" value="1"/>
</dbReference>
<dbReference type="InterPro" id="IPR038763">
    <property type="entry name" value="DHH_sf"/>
</dbReference>
<evidence type="ECO:0000259" key="2">
    <source>
        <dbReference type="Pfam" id="PF02272"/>
    </source>
</evidence>
<name>D2RDK0_ARCPA</name>
<dbReference type="Gene3D" id="3.10.310.30">
    <property type="match status" value="1"/>
</dbReference>
<dbReference type="PaxDb" id="572546-Arcpr_1137"/>
<evidence type="ECO:0000259" key="1">
    <source>
        <dbReference type="Pfam" id="PF01368"/>
    </source>
</evidence>
<evidence type="ECO:0000313" key="3">
    <source>
        <dbReference type="EMBL" id="ADB58194.1"/>
    </source>
</evidence>
<dbReference type="GO" id="GO:0004527">
    <property type="term" value="F:exonuclease activity"/>
    <property type="evidence" value="ECO:0007669"/>
    <property type="project" value="UniProtKB-KW"/>
</dbReference>
<keyword evidence="4" id="KW-1185">Reference proteome</keyword>
<dbReference type="PANTHER" id="PTHR30255:SF2">
    <property type="entry name" value="SINGLE-STRANDED-DNA-SPECIFIC EXONUCLEASE RECJ"/>
    <property type="match status" value="1"/>
</dbReference>